<dbReference type="PANTHER" id="PTHR31313">
    <property type="entry name" value="TY1 ENHANCER ACTIVATOR"/>
    <property type="match status" value="1"/>
</dbReference>
<evidence type="ECO:0000256" key="7">
    <source>
        <dbReference type="ARBA" id="ARBA00023242"/>
    </source>
</evidence>
<keyword evidence="6" id="KW-0804">Transcription</keyword>
<evidence type="ECO:0000256" key="3">
    <source>
        <dbReference type="ARBA" id="ARBA00022833"/>
    </source>
</evidence>
<comment type="caution">
    <text evidence="10">The sequence shown here is derived from an EMBL/GenBank/DDBJ whole genome shotgun (WGS) entry which is preliminary data.</text>
</comment>
<keyword evidence="2" id="KW-0479">Metal-binding</keyword>
<dbReference type="EMBL" id="MU251493">
    <property type="protein sequence ID" value="KAG9233596.1"/>
    <property type="molecule type" value="Genomic_DNA"/>
</dbReference>
<dbReference type="PANTHER" id="PTHR31313:SF78">
    <property type="entry name" value="TRANSCRIPTION FACTOR DOMAIN-CONTAINING PROTEIN"/>
    <property type="match status" value="1"/>
</dbReference>
<evidence type="ECO:0000256" key="6">
    <source>
        <dbReference type="ARBA" id="ARBA00023163"/>
    </source>
</evidence>
<dbReference type="SUPFAM" id="SSF57701">
    <property type="entry name" value="Zn2/Cys6 DNA-binding domain"/>
    <property type="match status" value="1"/>
</dbReference>
<dbReference type="CDD" id="cd00067">
    <property type="entry name" value="GAL4"/>
    <property type="match status" value="1"/>
</dbReference>
<accession>A0A9P8C617</accession>
<organism evidence="10 11">
    <name type="scientific">Amylocarpus encephaloides</name>
    <dbReference type="NCBI Taxonomy" id="45428"/>
    <lineage>
        <taxon>Eukaryota</taxon>
        <taxon>Fungi</taxon>
        <taxon>Dikarya</taxon>
        <taxon>Ascomycota</taxon>
        <taxon>Pezizomycotina</taxon>
        <taxon>Leotiomycetes</taxon>
        <taxon>Helotiales</taxon>
        <taxon>Helotiales incertae sedis</taxon>
        <taxon>Amylocarpus</taxon>
    </lineage>
</organism>
<evidence type="ECO:0000256" key="8">
    <source>
        <dbReference type="SAM" id="MobiDB-lite"/>
    </source>
</evidence>
<gene>
    <name evidence="10" type="ORF">BJ875DRAFT_511605</name>
</gene>
<dbReference type="InterPro" id="IPR036864">
    <property type="entry name" value="Zn2-C6_fun-type_DNA-bd_sf"/>
</dbReference>
<dbReference type="InterPro" id="IPR051615">
    <property type="entry name" value="Transcr_Regulatory_Elem"/>
</dbReference>
<dbReference type="GO" id="GO:0003677">
    <property type="term" value="F:DNA binding"/>
    <property type="evidence" value="ECO:0007669"/>
    <property type="project" value="UniProtKB-KW"/>
</dbReference>
<feature type="region of interest" description="Disordered" evidence="8">
    <location>
        <begin position="546"/>
        <end position="565"/>
    </location>
</feature>
<comment type="subcellular location">
    <subcellularLocation>
        <location evidence="1">Nucleus</location>
    </subcellularLocation>
</comment>
<name>A0A9P8C617_9HELO</name>
<dbReference type="InterPro" id="IPR001138">
    <property type="entry name" value="Zn2Cys6_DnaBD"/>
</dbReference>
<dbReference type="GO" id="GO:0008270">
    <property type="term" value="F:zinc ion binding"/>
    <property type="evidence" value="ECO:0007669"/>
    <property type="project" value="InterPro"/>
</dbReference>
<evidence type="ECO:0000256" key="5">
    <source>
        <dbReference type="ARBA" id="ARBA00023125"/>
    </source>
</evidence>
<keyword evidence="5" id="KW-0238">DNA-binding</keyword>
<feature type="region of interest" description="Disordered" evidence="8">
    <location>
        <begin position="70"/>
        <end position="95"/>
    </location>
</feature>
<dbReference type="SMART" id="SM00906">
    <property type="entry name" value="Fungal_trans"/>
    <property type="match status" value="1"/>
</dbReference>
<dbReference type="PROSITE" id="PS50048">
    <property type="entry name" value="ZN2_CY6_FUNGAL_2"/>
    <property type="match status" value="1"/>
</dbReference>
<dbReference type="Pfam" id="PF00172">
    <property type="entry name" value="Zn_clus"/>
    <property type="match status" value="1"/>
</dbReference>
<dbReference type="OrthoDB" id="4161332at2759"/>
<dbReference type="PROSITE" id="PS00463">
    <property type="entry name" value="ZN2_CY6_FUNGAL_1"/>
    <property type="match status" value="1"/>
</dbReference>
<dbReference type="GO" id="GO:0000981">
    <property type="term" value="F:DNA-binding transcription factor activity, RNA polymerase II-specific"/>
    <property type="evidence" value="ECO:0007669"/>
    <property type="project" value="InterPro"/>
</dbReference>
<feature type="domain" description="Zn(2)-C6 fungal-type" evidence="9">
    <location>
        <begin position="18"/>
        <end position="48"/>
    </location>
</feature>
<evidence type="ECO:0000313" key="10">
    <source>
        <dbReference type="EMBL" id="KAG9233596.1"/>
    </source>
</evidence>
<evidence type="ECO:0000256" key="4">
    <source>
        <dbReference type="ARBA" id="ARBA00023015"/>
    </source>
</evidence>
<evidence type="ECO:0000259" key="9">
    <source>
        <dbReference type="PROSITE" id="PS50048"/>
    </source>
</evidence>
<evidence type="ECO:0000313" key="11">
    <source>
        <dbReference type="Proteomes" id="UP000824998"/>
    </source>
</evidence>
<evidence type="ECO:0000256" key="2">
    <source>
        <dbReference type="ARBA" id="ARBA00022723"/>
    </source>
</evidence>
<dbReference type="AlphaFoldDB" id="A0A9P8C617"/>
<dbReference type="CDD" id="cd12148">
    <property type="entry name" value="fungal_TF_MHR"/>
    <property type="match status" value="1"/>
</dbReference>
<dbReference type="InterPro" id="IPR007219">
    <property type="entry name" value="XnlR_reg_dom"/>
</dbReference>
<keyword evidence="7" id="KW-0539">Nucleus</keyword>
<feature type="compositionally biased region" description="Low complexity" evidence="8">
    <location>
        <begin position="70"/>
        <end position="79"/>
    </location>
</feature>
<keyword evidence="3" id="KW-0862">Zinc</keyword>
<evidence type="ECO:0000256" key="1">
    <source>
        <dbReference type="ARBA" id="ARBA00004123"/>
    </source>
</evidence>
<feature type="region of interest" description="Disordered" evidence="8">
    <location>
        <begin position="599"/>
        <end position="618"/>
    </location>
</feature>
<dbReference type="GO" id="GO:0006351">
    <property type="term" value="P:DNA-templated transcription"/>
    <property type="evidence" value="ECO:0007669"/>
    <property type="project" value="InterPro"/>
</dbReference>
<dbReference type="SMART" id="SM00066">
    <property type="entry name" value="GAL4"/>
    <property type="match status" value="1"/>
</dbReference>
<keyword evidence="4" id="KW-0805">Transcription regulation</keyword>
<dbReference type="GO" id="GO:0005634">
    <property type="term" value="C:nucleus"/>
    <property type="evidence" value="ECO:0007669"/>
    <property type="project" value="UniProtKB-SubCell"/>
</dbReference>
<dbReference type="Proteomes" id="UP000824998">
    <property type="component" value="Unassembled WGS sequence"/>
</dbReference>
<dbReference type="Pfam" id="PF04082">
    <property type="entry name" value="Fungal_trans"/>
    <property type="match status" value="1"/>
</dbReference>
<dbReference type="Gene3D" id="4.10.240.10">
    <property type="entry name" value="Zn(2)-C6 fungal-type DNA-binding domain"/>
    <property type="match status" value="1"/>
</dbReference>
<reference evidence="10" key="1">
    <citation type="journal article" date="2021" name="IMA Fungus">
        <title>Genomic characterization of three marine fungi, including Emericellopsis atlantica sp. nov. with signatures of a generalist lifestyle and marine biomass degradation.</title>
        <authorList>
            <person name="Hagestad O.C."/>
            <person name="Hou L."/>
            <person name="Andersen J.H."/>
            <person name="Hansen E.H."/>
            <person name="Altermark B."/>
            <person name="Li C."/>
            <person name="Kuhnert E."/>
            <person name="Cox R.J."/>
            <person name="Crous P.W."/>
            <person name="Spatafora J.W."/>
            <person name="Lail K."/>
            <person name="Amirebrahimi M."/>
            <person name="Lipzen A."/>
            <person name="Pangilinan J."/>
            <person name="Andreopoulos W."/>
            <person name="Hayes R.D."/>
            <person name="Ng V."/>
            <person name="Grigoriev I.V."/>
            <person name="Jackson S.A."/>
            <person name="Sutton T.D.S."/>
            <person name="Dobson A.D.W."/>
            <person name="Rama T."/>
        </authorList>
    </citation>
    <scope>NUCLEOTIDE SEQUENCE</scope>
    <source>
        <strain evidence="10">TRa018bII</strain>
    </source>
</reference>
<proteinExistence type="predicted"/>
<sequence>MSTTSSTPNSIRKRVLQACKLCAFKKIKCDGELPSCSPCVIRNQECEYGASKRKRSSQAYILGGPVAVSSSNMSSSPPNLAKKPPPSQFPPATSDGSGLSSSVFAIPAEISKRLFQAYFESIHPMWPILYKPLYTSLDLTYPSPTIPAALVLAIFSIGSGVDRARYPRDNTSSGLQQFESYPEPKILFEEAFNLLQQGTGKDTAPRAVNTLVPSIQTCQVLTILALQQHGVAEYSRAAILCGLASSMAIELHLHRVYEPNEPIEREIRSRLWWNLYILEKMISSEQGRPIILRAEESDCPWPSISESDEFELMTIPPNPKDVGLVSGTSIKLRTLSALHTTISMSIIIEDTYRQIYGYSARQAIRQDPPRGERIRMELYTRLLDWERNMPAELRVDLEDLTSVPAAITNMVIMLTEIIMLHRPFIQRWMPGRPDEDPALICLQAANRMCSILEKYLERGHWPCDMVFSIFVAASTLLQHSKQASGNDAIETKTRLKLCIHWLSVLGRSWKTAGARQQLLTDLFDLPPALQEYAPDIDTMSIANLMPQTTSTGQSNPMHSTPLASHVSNPSDDWSFLNFGDSSDQFYDWDTELRNLLNSNLQQHPNGNSYSQPVYQHAS</sequence>
<keyword evidence="11" id="KW-1185">Reference proteome</keyword>
<protein>
    <submittedName>
        <fullName evidence="10">Fungal-specific transcription factor domain-containing protein</fullName>
    </submittedName>
</protein>